<feature type="domain" description="ABC transmembrane type-1" evidence="6">
    <location>
        <begin position="18"/>
        <end position="328"/>
    </location>
</feature>
<keyword evidence="7" id="KW-0067">ATP-binding</keyword>
<keyword evidence="2 5" id="KW-0812">Transmembrane</keyword>
<organism evidence="7 8">
    <name type="scientific">Microvirga thermotolerans</name>
    <dbReference type="NCBI Taxonomy" id="2651334"/>
    <lineage>
        <taxon>Bacteria</taxon>
        <taxon>Pseudomonadati</taxon>
        <taxon>Pseudomonadota</taxon>
        <taxon>Alphaproteobacteria</taxon>
        <taxon>Hyphomicrobiales</taxon>
        <taxon>Methylobacteriaceae</taxon>
        <taxon>Microvirga</taxon>
    </lineage>
</organism>
<dbReference type="GO" id="GO:0034040">
    <property type="term" value="F:ATPase-coupled lipid transmembrane transporter activity"/>
    <property type="evidence" value="ECO:0007669"/>
    <property type="project" value="TreeGrafter"/>
</dbReference>
<evidence type="ECO:0000313" key="7">
    <source>
        <dbReference type="EMBL" id="QFU14891.1"/>
    </source>
</evidence>
<dbReference type="Proteomes" id="UP000325614">
    <property type="component" value="Chromosome"/>
</dbReference>
<keyword evidence="8" id="KW-1185">Reference proteome</keyword>
<feature type="transmembrane region" description="Helical" evidence="5">
    <location>
        <begin position="15"/>
        <end position="35"/>
    </location>
</feature>
<dbReference type="PROSITE" id="PS50929">
    <property type="entry name" value="ABC_TM1F"/>
    <property type="match status" value="1"/>
</dbReference>
<feature type="transmembrane region" description="Helical" evidence="5">
    <location>
        <begin position="185"/>
        <end position="206"/>
    </location>
</feature>
<dbReference type="EMBL" id="CP045423">
    <property type="protein sequence ID" value="QFU14891.1"/>
    <property type="molecule type" value="Genomic_DNA"/>
</dbReference>
<evidence type="ECO:0000313" key="8">
    <source>
        <dbReference type="Proteomes" id="UP000325614"/>
    </source>
</evidence>
<feature type="transmembrane region" description="Helical" evidence="5">
    <location>
        <begin position="55"/>
        <end position="75"/>
    </location>
</feature>
<evidence type="ECO:0000256" key="4">
    <source>
        <dbReference type="ARBA" id="ARBA00023136"/>
    </source>
</evidence>
<keyword evidence="7" id="KW-0547">Nucleotide-binding</keyword>
<dbReference type="KEGG" id="mico:GDR74_00935"/>
<dbReference type="AlphaFoldDB" id="A0A5P9JS10"/>
<dbReference type="GO" id="GO:0005524">
    <property type="term" value="F:ATP binding"/>
    <property type="evidence" value="ECO:0007669"/>
    <property type="project" value="UniProtKB-KW"/>
</dbReference>
<gene>
    <name evidence="7" type="ORF">GDR74_00935</name>
</gene>
<dbReference type="PANTHER" id="PTHR24221:SF654">
    <property type="entry name" value="ATP-BINDING CASSETTE SUB-FAMILY B MEMBER 6"/>
    <property type="match status" value="1"/>
</dbReference>
<dbReference type="SUPFAM" id="SSF90123">
    <property type="entry name" value="ABC transporter transmembrane region"/>
    <property type="match status" value="1"/>
</dbReference>
<proteinExistence type="predicted"/>
<name>A0A5P9JS10_9HYPH</name>
<dbReference type="Gene3D" id="3.40.50.300">
    <property type="entry name" value="P-loop containing nucleotide triphosphate hydrolases"/>
    <property type="match status" value="2"/>
</dbReference>
<dbReference type="SUPFAM" id="SSF52540">
    <property type="entry name" value="P-loop containing nucleoside triphosphate hydrolases"/>
    <property type="match status" value="1"/>
</dbReference>
<dbReference type="PANTHER" id="PTHR24221">
    <property type="entry name" value="ATP-BINDING CASSETTE SUB-FAMILY B"/>
    <property type="match status" value="1"/>
</dbReference>
<feature type="transmembrane region" description="Helical" evidence="5">
    <location>
        <begin position="87"/>
        <end position="110"/>
    </location>
</feature>
<feature type="transmembrane region" description="Helical" evidence="5">
    <location>
        <begin position="266"/>
        <end position="291"/>
    </location>
</feature>
<evidence type="ECO:0000259" key="6">
    <source>
        <dbReference type="PROSITE" id="PS50929"/>
    </source>
</evidence>
<evidence type="ECO:0000256" key="2">
    <source>
        <dbReference type="ARBA" id="ARBA00022692"/>
    </source>
</evidence>
<protein>
    <submittedName>
        <fullName evidence="7">ABC transporter ATP-binding protein</fullName>
    </submittedName>
</protein>
<keyword evidence="4 5" id="KW-0472">Membrane</keyword>
<keyword evidence="3 5" id="KW-1133">Transmembrane helix</keyword>
<comment type="subcellular location">
    <subcellularLocation>
        <location evidence="1">Cell membrane</location>
        <topology evidence="1">Multi-pass membrane protein</topology>
    </subcellularLocation>
</comment>
<accession>A0A5P9JS10</accession>
<dbReference type="Gene3D" id="1.20.1560.10">
    <property type="entry name" value="ABC transporter type 1, transmembrane domain"/>
    <property type="match status" value="1"/>
</dbReference>
<sequence>MERDPLRLAWKTDRLCHLLGFLLLAVAGGLLVLGFHLVRTVLDLAAGEADPAAPFLSVVLSLPEAFGGAPFVLFPGFALDPGLRVKVAVVALALVPVLIALALTLANWVAAGIRTRTLSRLLARMLDAVLKTSSANADVEEATELASETLSHEGGILGSALISSARQGGMIGLCFAYVLVTDWRLGLALAVMLAFGAVLSARRVVLRLDTSNARRKEGEGIRSAWADLVRRLPALRAHGTAAFERERIARNLAQRHRPVLRRERRLALAEAFAAAVLMLAPLALLGVGAWLAPGSSLTAGALAASALAAALAAFGVRELAPWQQLVDRTRVLLTELARSLSALEPRERPAAAPLPRNGALVAQGVSAYDPMSGARISGVDLHIAFPSHVALVGDGEAGPRVLAALVGGQLAPSTGRLTYGGADLGAADPVARAQRIAFAGETVLIPGSMRDNLVYGASVPAEELDRRLAEAVAAVGLDRVIHARGLAGTVDPKREPELAAALVETRREVRRALSREGLDRFVDPFDARRYNRYATIGENLLFGKPIGDTFREDRLARHPFVRAILEAEDLTKPLARVGLSMATSMIEIFADIPDGHPLFERFSFFTASDRTYFEDLVERRKENRRGVRSGRDQERLIGLALLYNESRHRLGLLDPALEARIVAARADFTRMLPTSLQPAIEFYDENRLCTAASVQDNLLFGRIAADQAGAEAAVQKAIRRVLTDRGLDDDVSRIGLAMPIDPQGGDLTLSEIAAVDVVRCLVRQPDVLVVQRALDGLPGPAADKLVADLRRAMIGRGLILVTPEITPAMDRPPFDSVIRFVRGEPVEDSRATRRQEALTA</sequence>
<dbReference type="InterPro" id="IPR011527">
    <property type="entry name" value="ABC1_TM_dom"/>
</dbReference>
<dbReference type="InterPro" id="IPR027417">
    <property type="entry name" value="P-loop_NTPase"/>
</dbReference>
<reference evidence="7 8" key="1">
    <citation type="submission" date="2019-10" db="EMBL/GenBank/DDBJ databases">
        <title>Isolation, Identification of Microvirga thermotolerans HR1, a novel thermophilic bacterium and Comparative Genomics of the genus Microvirga.</title>
        <authorList>
            <person name="Li J."/>
            <person name="Zhang W."/>
            <person name="Lin M."/>
            <person name="Wang J."/>
        </authorList>
    </citation>
    <scope>NUCLEOTIDE SEQUENCE [LARGE SCALE GENOMIC DNA]</scope>
    <source>
        <strain evidence="7 8">HR1</strain>
    </source>
</reference>
<dbReference type="RefSeq" id="WP_152584541.1">
    <property type="nucleotide sequence ID" value="NZ_CP045423.1"/>
</dbReference>
<evidence type="ECO:0000256" key="1">
    <source>
        <dbReference type="ARBA" id="ARBA00004651"/>
    </source>
</evidence>
<dbReference type="GO" id="GO:0140359">
    <property type="term" value="F:ABC-type transporter activity"/>
    <property type="evidence" value="ECO:0007669"/>
    <property type="project" value="InterPro"/>
</dbReference>
<dbReference type="InterPro" id="IPR039421">
    <property type="entry name" value="Type_1_exporter"/>
</dbReference>
<dbReference type="GO" id="GO:0005886">
    <property type="term" value="C:plasma membrane"/>
    <property type="evidence" value="ECO:0007669"/>
    <property type="project" value="UniProtKB-SubCell"/>
</dbReference>
<evidence type="ECO:0000256" key="3">
    <source>
        <dbReference type="ARBA" id="ARBA00022989"/>
    </source>
</evidence>
<evidence type="ECO:0000256" key="5">
    <source>
        <dbReference type="SAM" id="Phobius"/>
    </source>
</evidence>
<dbReference type="InterPro" id="IPR036640">
    <property type="entry name" value="ABC1_TM_sf"/>
</dbReference>